<dbReference type="AlphaFoldDB" id="A0A916Z7P0"/>
<evidence type="ECO:0000313" key="3">
    <source>
        <dbReference type="EMBL" id="GGD80579.1"/>
    </source>
</evidence>
<keyword evidence="1" id="KW-0479">Metal-binding</keyword>
<evidence type="ECO:0000313" key="4">
    <source>
        <dbReference type="Proteomes" id="UP000612456"/>
    </source>
</evidence>
<organism evidence="3 4">
    <name type="scientific">Paenibacillus nasutitermitis</name>
    <dbReference type="NCBI Taxonomy" id="1652958"/>
    <lineage>
        <taxon>Bacteria</taxon>
        <taxon>Bacillati</taxon>
        <taxon>Bacillota</taxon>
        <taxon>Bacilli</taxon>
        <taxon>Bacillales</taxon>
        <taxon>Paenibacillaceae</taxon>
        <taxon>Paenibacillus</taxon>
    </lineage>
</organism>
<dbReference type="Gene3D" id="2.60.120.620">
    <property type="entry name" value="q2cbj1_9rhob like domain"/>
    <property type="match status" value="1"/>
</dbReference>
<proteinExistence type="predicted"/>
<sequence length="271" mass="29875">MTTAKLGDVLKDEQKKQFDQDGYLLLEGLFAEEAGLLREHYMKLRTEAPSQFYKALSAEESGGDILKQYPRIMHPHRFDELSKSYMLHPALMNVLADLFGAEPLAAQSMLYFKPPGAKGQALHQDNFYLLVEPGTCIAAWVALDDADQDNGGMLVVPKSNALEVQCPHQADPAVSFTRDEVDVPQGYSPVPMNMKAGDVLFFNGSLIHGSYPNTSQDRFRRAFICHYACVQDTKISAGYKPLIRFDGSEHAIESNVGGGPCGTEFSSPGIH</sequence>
<name>A0A916Z7P0_9BACL</name>
<dbReference type="GO" id="GO:0016706">
    <property type="term" value="F:2-oxoglutarate-dependent dioxygenase activity"/>
    <property type="evidence" value="ECO:0007669"/>
    <property type="project" value="UniProtKB-ARBA"/>
</dbReference>
<protein>
    <submittedName>
        <fullName evidence="3">Protein involved in biosynthesis of mitomycin antibiotics/polyketide fumonisin</fullName>
    </submittedName>
</protein>
<keyword evidence="4" id="KW-1185">Reference proteome</keyword>
<gene>
    <name evidence="3" type="ORF">GCM10010911_43390</name>
</gene>
<dbReference type="SUPFAM" id="SSF51197">
    <property type="entry name" value="Clavaminate synthase-like"/>
    <property type="match status" value="1"/>
</dbReference>
<comment type="caution">
    <text evidence="3">The sequence shown here is derived from an EMBL/GenBank/DDBJ whole genome shotgun (WGS) entry which is preliminary data.</text>
</comment>
<accession>A0A916Z7P0</accession>
<evidence type="ECO:0000256" key="2">
    <source>
        <dbReference type="ARBA" id="ARBA00023004"/>
    </source>
</evidence>
<dbReference type="Pfam" id="PF05721">
    <property type="entry name" value="PhyH"/>
    <property type="match status" value="1"/>
</dbReference>
<reference evidence="3" key="2">
    <citation type="submission" date="2020-09" db="EMBL/GenBank/DDBJ databases">
        <authorList>
            <person name="Sun Q."/>
            <person name="Zhou Y."/>
        </authorList>
    </citation>
    <scope>NUCLEOTIDE SEQUENCE</scope>
    <source>
        <strain evidence="3">CGMCC 1.15178</strain>
    </source>
</reference>
<keyword evidence="2" id="KW-0408">Iron</keyword>
<dbReference type="Proteomes" id="UP000612456">
    <property type="component" value="Unassembled WGS sequence"/>
</dbReference>
<dbReference type="PANTHER" id="PTHR20883:SF15">
    <property type="entry name" value="PHYTANOYL-COA DIOXYGENASE DOMAIN-CONTAINING PROTEIN 1"/>
    <property type="match status" value="1"/>
</dbReference>
<dbReference type="PANTHER" id="PTHR20883">
    <property type="entry name" value="PHYTANOYL-COA DIOXYGENASE DOMAIN CONTAINING 1"/>
    <property type="match status" value="1"/>
</dbReference>
<dbReference type="GO" id="GO:0005506">
    <property type="term" value="F:iron ion binding"/>
    <property type="evidence" value="ECO:0007669"/>
    <property type="project" value="UniProtKB-ARBA"/>
</dbReference>
<evidence type="ECO:0000256" key="1">
    <source>
        <dbReference type="ARBA" id="ARBA00022723"/>
    </source>
</evidence>
<reference evidence="3" key="1">
    <citation type="journal article" date="2014" name="Int. J. Syst. Evol. Microbiol.">
        <title>Complete genome sequence of Corynebacterium casei LMG S-19264T (=DSM 44701T), isolated from a smear-ripened cheese.</title>
        <authorList>
            <consortium name="US DOE Joint Genome Institute (JGI-PGF)"/>
            <person name="Walter F."/>
            <person name="Albersmeier A."/>
            <person name="Kalinowski J."/>
            <person name="Ruckert C."/>
        </authorList>
    </citation>
    <scope>NUCLEOTIDE SEQUENCE</scope>
    <source>
        <strain evidence="3">CGMCC 1.15178</strain>
    </source>
</reference>
<dbReference type="RefSeq" id="WP_188994839.1">
    <property type="nucleotide sequence ID" value="NZ_BMHP01000003.1"/>
</dbReference>
<dbReference type="InterPro" id="IPR008775">
    <property type="entry name" value="Phytyl_CoA_dOase-like"/>
</dbReference>
<dbReference type="EMBL" id="BMHP01000003">
    <property type="protein sequence ID" value="GGD80579.1"/>
    <property type="molecule type" value="Genomic_DNA"/>
</dbReference>